<comment type="caution">
    <text evidence="2">The sequence shown here is derived from an EMBL/GenBank/DDBJ whole genome shotgun (WGS) entry which is preliminary data.</text>
</comment>
<feature type="transmembrane region" description="Helical" evidence="1">
    <location>
        <begin position="73"/>
        <end position="97"/>
    </location>
</feature>
<feature type="transmembrane region" description="Helical" evidence="1">
    <location>
        <begin position="159"/>
        <end position="178"/>
    </location>
</feature>
<organism evidence="2 3">
    <name type="scientific">Deinococcus yavapaiensis KR-236</name>
    <dbReference type="NCBI Taxonomy" id="694435"/>
    <lineage>
        <taxon>Bacteria</taxon>
        <taxon>Thermotogati</taxon>
        <taxon>Deinococcota</taxon>
        <taxon>Deinococci</taxon>
        <taxon>Deinococcales</taxon>
        <taxon>Deinococcaceae</taxon>
        <taxon>Deinococcus</taxon>
    </lineage>
</organism>
<name>A0A318SDT6_9DEIO</name>
<dbReference type="Proteomes" id="UP000248326">
    <property type="component" value="Unassembled WGS sequence"/>
</dbReference>
<evidence type="ECO:0000313" key="3">
    <source>
        <dbReference type="Proteomes" id="UP000248326"/>
    </source>
</evidence>
<protein>
    <submittedName>
        <fullName evidence="2">Uncharacterized protein</fullName>
    </submittedName>
</protein>
<feature type="transmembrane region" description="Helical" evidence="1">
    <location>
        <begin position="117"/>
        <end position="138"/>
    </location>
</feature>
<keyword evidence="1" id="KW-1133">Transmembrane helix</keyword>
<evidence type="ECO:0000313" key="2">
    <source>
        <dbReference type="EMBL" id="PYE54599.1"/>
    </source>
</evidence>
<dbReference type="EMBL" id="QJSX01000005">
    <property type="protein sequence ID" value="PYE54599.1"/>
    <property type="molecule type" value="Genomic_DNA"/>
</dbReference>
<sequence length="218" mass="24532">MTFAAPRGLIDIFKDGALMTWRNLLTLVWLNLAWVAMAWTLILLGPATLAVYHLVATRLREDLEIDFRLLPRLVLRFLGSGLLWALSAVMFAVLFYANTTVWPRFLPPFGTTVVLMVWLYLLWLFVALQPFLLEALAVREARFLPAWRDAFLGLARQPFEGHVSVLFGVILLVAGLYFRTLAPVVLIALGLTFAAALVAPLRERPEPQDVVEEEEATA</sequence>
<feature type="transmembrane region" description="Helical" evidence="1">
    <location>
        <begin position="28"/>
        <end position="52"/>
    </location>
</feature>
<gene>
    <name evidence="2" type="ORF">DES52_105239</name>
</gene>
<reference evidence="2 3" key="1">
    <citation type="submission" date="2018-06" db="EMBL/GenBank/DDBJ databases">
        <title>Genomic Encyclopedia of Type Strains, Phase IV (KMG-IV): sequencing the most valuable type-strain genomes for metagenomic binning, comparative biology and taxonomic classification.</title>
        <authorList>
            <person name="Goeker M."/>
        </authorList>
    </citation>
    <scope>NUCLEOTIDE SEQUENCE [LARGE SCALE GENOMIC DNA]</scope>
    <source>
        <strain evidence="2 3">DSM 18048</strain>
    </source>
</reference>
<keyword evidence="1" id="KW-0472">Membrane</keyword>
<keyword evidence="3" id="KW-1185">Reference proteome</keyword>
<proteinExistence type="predicted"/>
<evidence type="ECO:0000256" key="1">
    <source>
        <dbReference type="SAM" id="Phobius"/>
    </source>
</evidence>
<accession>A0A318SDT6</accession>
<keyword evidence="1" id="KW-0812">Transmembrane</keyword>
<dbReference type="OrthoDB" id="72184at2"/>
<dbReference type="AlphaFoldDB" id="A0A318SDT6"/>
<feature type="transmembrane region" description="Helical" evidence="1">
    <location>
        <begin position="184"/>
        <end position="201"/>
    </location>
</feature>
<dbReference type="RefSeq" id="WP_110886357.1">
    <property type="nucleotide sequence ID" value="NZ_QJSX01000005.1"/>
</dbReference>